<dbReference type="InterPro" id="IPR001048">
    <property type="entry name" value="Asp/Glu/Uridylate_kinase"/>
</dbReference>
<dbReference type="CDD" id="cd04261">
    <property type="entry name" value="AAK_AKii-LysC-BS"/>
    <property type="match status" value="1"/>
</dbReference>
<feature type="domain" description="ACT" evidence="16">
    <location>
        <begin position="264"/>
        <end position="347"/>
    </location>
</feature>
<keyword evidence="7 14" id="KW-0808">Transferase</keyword>
<comment type="pathway">
    <text evidence="4 15">Amino-acid biosynthesis; L-threonine biosynthesis; L-threonine from L-aspartate: step 1/5.</text>
</comment>
<evidence type="ECO:0000256" key="3">
    <source>
        <dbReference type="ARBA" id="ARBA00004986"/>
    </source>
</evidence>
<dbReference type="PIRSF" id="PIRSF000726">
    <property type="entry name" value="Asp_kin"/>
    <property type="match status" value="1"/>
</dbReference>
<dbReference type="Pfam" id="PF01842">
    <property type="entry name" value="ACT"/>
    <property type="match status" value="1"/>
</dbReference>
<evidence type="ECO:0000256" key="8">
    <source>
        <dbReference type="ARBA" id="ARBA00022741"/>
    </source>
</evidence>
<dbReference type="PROSITE" id="PS00324">
    <property type="entry name" value="ASPARTOKINASE"/>
    <property type="match status" value="1"/>
</dbReference>
<dbReference type="InterPro" id="IPR018042">
    <property type="entry name" value="Aspartate_kinase_CS"/>
</dbReference>
<evidence type="ECO:0000256" key="7">
    <source>
        <dbReference type="ARBA" id="ARBA00022679"/>
    </source>
</evidence>
<dbReference type="InterPro" id="IPR001341">
    <property type="entry name" value="Asp_kinase"/>
</dbReference>
<name>A0ABW4JMQ6_9BACL</name>
<dbReference type="EMBL" id="JBHUCX010000092">
    <property type="protein sequence ID" value="MFD1677389.1"/>
    <property type="molecule type" value="Genomic_DNA"/>
</dbReference>
<organism evidence="17 18">
    <name type="scientific">Alicyclobacillus fodiniaquatilis</name>
    <dbReference type="NCBI Taxonomy" id="1661150"/>
    <lineage>
        <taxon>Bacteria</taxon>
        <taxon>Bacillati</taxon>
        <taxon>Bacillota</taxon>
        <taxon>Bacilli</taxon>
        <taxon>Bacillales</taxon>
        <taxon>Alicyclobacillaceae</taxon>
        <taxon>Alicyclobacillus</taxon>
    </lineage>
</organism>
<evidence type="ECO:0000256" key="13">
    <source>
        <dbReference type="ARBA" id="ARBA00047872"/>
    </source>
</evidence>
<keyword evidence="10" id="KW-0067">ATP-binding</keyword>
<evidence type="ECO:0000256" key="12">
    <source>
        <dbReference type="ARBA" id="ARBA00023154"/>
    </source>
</evidence>
<dbReference type="InterPro" id="IPR041740">
    <property type="entry name" value="AKii-LysC-BS"/>
</dbReference>
<dbReference type="SUPFAM" id="SSF55021">
    <property type="entry name" value="ACT-like"/>
    <property type="match status" value="2"/>
</dbReference>
<dbReference type="NCBIfam" id="NF005154">
    <property type="entry name" value="PRK06635.1-2"/>
    <property type="match status" value="1"/>
</dbReference>
<keyword evidence="8" id="KW-0547">Nucleotide-binding</keyword>
<protein>
    <recommendedName>
        <fullName evidence="14">Aspartokinase</fullName>
        <ecNumber evidence="14">2.7.2.4</ecNumber>
    </recommendedName>
</protein>
<dbReference type="Proteomes" id="UP001597079">
    <property type="component" value="Unassembled WGS sequence"/>
</dbReference>
<gene>
    <name evidence="17" type="ORF">ACFSB2_22205</name>
</gene>
<evidence type="ECO:0000256" key="14">
    <source>
        <dbReference type="RuleBase" id="RU003448"/>
    </source>
</evidence>
<dbReference type="InterPro" id="IPR036393">
    <property type="entry name" value="AceGlu_kinase-like_sf"/>
</dbReference>
<dbReference type="EC" id="2.7.2.4" evidence="14"/>
<keyword evidence="18" id="KW-1185">Reference proteome</keyword>
<dbReference type="CDD" id="cd04913">
    <property type="entry name" value="ACT_AKii-LysC-BS-like_1"/>
    <property type="match status" value="1"/>
</dbReference>
<dbReference type="Pfam" id="PF22468">
    <property type="entry name" value="ACT_9"/>
    <property type="match status" value="1"/>
</dbReference>
<evidence type="ECO:0000256" key="10">
    <source>
        <dbReference type="ARBA" id="ARBA00022840"/>
    </source>
</evidence>
<dbReference type="NCBIfam" id="TIGR00657">
    <property type="entry name" value="asp_kinases"/>
    <property type="match status" value="1"/>
</dbReference>
<evidence type="ECO:0000256" key="1">
    <source>
        <dbReference type="ARBA" id="ARBA00003121"/>
    </source>
</evidence>
<keyword evidence="9 14" id="KW-0418">Kinase</keyword>
<dbReference type="RefSeq" id="WP_377945287.1">
    <property type="nucleotide sequence ID" value="NZ_JBHUCX010000092.1"/>
</dbReference>
<dbReference type="NCBIfam" id="TIGR00656">
    <property type="entry name" value="asp_kin_monofn"/>
    <property type="match status" value="1"/>
</dbReference>
<sequence>MLIVQKYGGTSVGTTERIRAVAERVRRTVAKGDQCVVVVSAMGHSTDALVTLASELVDKPADREMDSLLATGEQVSASLLAMRLIHIGCPAMSLTGWQAGIETEAVHKNARITSIDTNALKTLLEQGITPIVTGFQGIAAGQITTLGRGGSDTSAVALAAALEADACEIYTDVDGVYTTDPRVVRQAKKLDYVTYDEMLELANLGAQVLHPRAVENAKHFSVRLIVRSSFSEEDGTQVVSMMENQMEERQVVTGIAFERQVARIAVIGVPTKQHGLASIFSKLAEHGVNVDVIVQSVVSEAAVDVAFTVNEADIDKAVEVVETLRNGLHFERIESAAELAKVSIVGAGMISNPGVAAQMFVTLRDTDIHVQMVSTSEIKVSCVIPAGDVEAAVQALHRTFVEAEREADLTVTES</sequence>
<dbReference type="InterPro" id="IPR005260">
    <property type="entry name" value="Asp_kin_monofn"/>
</dbReference>
<evidence type="ECO:0000256" key="11">
    <source>
        <dbReference type="ARBA" id="ARBA00022915"/>
    </source>
</evidence>
<keyword evidence="11" id="KW-0220">Diaminopimelate biosynthesis</keyword>
<dbReference type="NCBIfam" id="NF005155">
    <property type="entry name" value="PRK06635.1-4"/>
    <property type="match status" value="1"/>
</dbReference>
<comment type="caution">
    <text evidence="17">The sequence shown here is derived from an EMBL/GenBank/DDBJ whole genome shotgun (WGS) entry which is preliminary data.</text>
</comment>
<dbReference type="InterPro" id="IPR054352">
    <property type="entry name" value="ACT_Aspartokinase"/>
</dbReference>
<comment type="catalytic activity">
    <reaction evidence="13 14">
        <text>L-aspartate + ATP = 4-phospho-L-aspartate + ADP</text>
        <dbReference type="Rhea" id="RHEA:23776"/>
        <dbReference type="ChEBI" id="CHEBI:29991"/>
        <dbReference type="ChEBI" id="CHEBI:30616"/>
        <dbReference type="ChEBI" id="CHEBI:57535"/>
        <dbReference type="ChEBI" id="CHEBI:456216"/>
        <dbReference type="EC" id="2.7.2.4"/>
    </reaction>
</comment>
<keyword evidence="6 15" id="KW-0028">Amino-acid biosynthesis</keyword>
<dbReference type="CDD" id="cd04923">
    <property type="entry name" value="ACT_AK-LysC-DapG-like_2"/>
    <property type="match status" value="1"/>
</dbReference>
<evidence type="ECO:0000256" key="2">
    <source>
        <dbReference type="ARBA" id="ARBA00004766"/>
    </source>
</evidence>
<evidence type="ECO:0000256" key="6">
    <source>
        <dbReference type="ARBA" id="ARBA00022605"/>
    </source>
</evidence>
<evidence type="ECO:0000256" key="5">
    <source>
        <dbReference type="ARBA" id="ARBA00010122"/>
    </source>
</evidence>
<comment type="pathway">
    <text evidence="2 15">Amino-acid biosynthesis; L-lysine biosynthesis via DAP pathway; (S)-tetrahydrodipicolinate from L-aspartate: step 1/4.</text>
</comment>
<accession>A0ABW4JMQ6</accession>
<dbReference type="Pfam" id="PF00696">
    <property type="entry name" value="AA_kinase"/>
    <property type="match status" value="1"/>
</dbReference>
<dbReference type="Gene3D" id="3.40.1160.10">
    <property type="entry name" value="Acetylglutamate kinase-like"/>
    <property type="match status" value="1"/>
</dbReference>
<evidence type="ECO:0000259" key="16">
    <source>
        <dbReference type="PROSITE" id="PS51671"/>
    </source>
</evidence>
<dbReference type="GO" id="GO:0004072">
    <property type="term" value="F:aspartate kinase activity"/>
    <property type="evidence" value="ECO:0007669"/>
    <property type="project" value="UniProtKB-EC"/>
</dbReference>
<dbReference type="PROSITE" id="PS51671">
    <property type="entry name" value="ACT"/>
    <property type="match status" value="1"/>
</dbReference>
<evidence type="ECO:0000256" key="15">
    <source>
        <dbReference type="RuleBase" id="RU004249"/>
    </source>
</evidence>
<dbReference type="Gene3D" id="3.30.2130.10">
    <property type="entry name" value="VC0802-like"/>
    <property type="match status" value="1"/>
</dbReference>
<evidence type="ECO:0000313" key="18">
    <source>
        <dbReference type="Proteomes" id="UP001597079"/>
    </source>
</evidence>
<dbReference type="InterPro" id="IPR045865">
    <property type="entry name" value="ACT-like_dom_sf"/>
</dbReference>
<keyword evidence="12" id="KW-0457">Lysine biosynthesis</keyword>
<comment type="pathway">
    <text evidence="3 15">Amino-acid biosynthesis; L-methionine biosynthesis via de novo pathway; L-homoserine from L-aspartate: step 1/3.</text>
</comment>
<comment type="similarity">
    <text evidence="5 14">Belongs to the aspartokinase family.</text>
</comment>
<dbReference type="PANTHER" id="PTHR21499:SF68">
    <property type="entry name" value="ASPARTOKINASE 2"/>
    <property type="match status" value="1"/>
</dbReference>
<dbReference type="PANTHER" id="PTHR21499">
    <property type="entry name" value="ASPARTATE KINASE"/>
    <property type="match status" value="1"/>
</dbReference>
<evidence type="ECO:0000256" key="9">
    <source>
        <dbReference type="ARBA" id="ARBA00022777"/>
    </source>
</evidence>
<dbReference type="SUPFAM" id="SSF53633">
    <property type="entry name" value="Carbamate kinase-like"/>
    <property type="match status" value="1"/>
</dbReference>
<proteinExistence type="inferred from homology"/>
<dbReference type="InterPro" id="IPR002912">
    <property type="entry name" value="ACT_dom"/>
</dbReference>
<comment type="function">
    <text evidence="1">Catalyzes the phosphorylation of the beta-carboxyl group of aspartic acid with ATP to yield 4-phospho-L-aspartate, which is involved in the branched biosynthetic pathway leading to the biosynthesis of amino acids threonine, isoleucine and methionine.</text>
</comment>
<evidence type="ECO:0000256" key="4">
    <source>
        <dbReference type="ARBA" id="ARBA00005139"/>
    </source>
</evidence>
<evidence type="ECO:0000313" key="17">
    <source>
        <dbReference type="EMBL" id="MFD1677389.1"/>
    </source>
</evidence>
<reference evidence="18" key="1">
    <citation type="journal article" date="2019" name="Int. J. Syst. Evol. Microbiol.">
        <title>The Global Catalogue of Microorganisms (GCM) 10K type strain sequencing project: providing services to taxonomists for standard genome sequencing and annotation.</title>
        <authorList>
            <consortium name="The Broad Institute Genomics Platform"/>
            <consortium name="The Broad Institute Genome Sequencing Center for Infectious Disease"/>
            <person name="Wu L."/>
            <person name="Ma J."/>
        </authorList>
    </citation>
    <scope>NUCLEOTIDE SEQUENCE [LARGE SCALE GENOMIC DNA]</scope>
    <source>
        <strain evidence="18">CGMCC 1.12286</strain>
    </source>
</reference>